<dbReference type="SUPFAM" id="SSF46894">
    <property type="entry name" value="C-terminal effector domain of the bipartite response regulators"/>
    <property type="match status" value="1"/>
</dbReference>
<dbReference type="Pfam" id="PF00486">
    <property type="entry name" value="Trans_reg_C"/>
    <property type="match status" value="1"/>
</dbReference>
<dbReference type="Proteomes" id="UP000177371">
    <property type="component" value="Unassembled WGS sequence"/>
</dbReference>
<dbReference type="InterPro" id="IPR027417">
    <property type="entry name" value="P-loop_NTPase"/>
</dbReference>
<dbReference type="Gene3D" id="3.40.50.300">
    <property type="entry name" value="P-loop containing nucleotide triphosphate hydrolases"/>
    <property type="match status" value="1"/>
</dbReference>
<dbReference type="SUPFAM" id="SSF52540">
    <property type="entry name" value="P-loop containing nucleoside triphosphate hydrolases"/>
    <property type="match status" value="1"/>
</dbReference>
<keyword evidence="1 2" id="KW-0238">DNA-binding</keyword>
<sequence>MIGIINKLPKNHFGHISDQTIGSLIKGVSATVTGIPGFGKTYFPRFIEKRINEDFTEIKTAIINLDLLNPYDFNSAMSQIKNRIGCQNSKDIQTYLENISRKNQVILILEGVSSKTDKRLLRLFYNFGNINPTRIVFLTIANYTILDPDFIKESNGYALFAKTLIIPPFDLEGTKRIIDINNNQYGWRISENIVPEIYKFSGGNPALILYISLYLTEYDTDSCEFIDHMLQFPALLARVNDIANVIIREPLSLCYKLGIIGSNGEIFSQLVSHYLGKFEAKGYGFFMKNLSERERRLLSILIENKGKVVEKEKISQIMLQTPDTYSLWAIYKTIQRLKNKIKEFYTIQTIKDKGYVLKEIA</sequence>
<dbReference type="InterPro" id="IPR036388">
    <property type="entry name" value="WH-like_DNA-bd_sf"/>
</dbReference>
<feature type="DNA-binding region" description="OmpR/PhoB-type" evidence="2">
    <location>
        <begin position="262"/>
        <end position="359"/>
    </location>
</feature>
<dbReference type="AlphaFoldDB" id="A0A1F4UXP8"/>
<evidence type="ECO:0000256" key="2">
    <source>
        <dbReference type="PROSITE-ProRule" id="PRU01091"/>
    </source>
</evidence>
<dbReference type="GO" id="GO:0006355">
    <property type="term" value="P:regulation of DNA-templated transcription"/>
    <property type="evidence" value="ECO:0007669"/>
    <property type="project" value="InterPro"/>
</dbReference>
<reference evidence="4 5" key="1">
    <citation type="journal article" date="2016" name="Nat. Commun.">
        <title>Thousands of microbial genomes shed light on interconnected biogeochemical processes in an aquifer system.</title>
        <authorList>
            <person name="Anantharaman K."/>
            <person name="Brown C.T."/>
            <person name="Hug L.A."/>
            <person name="Sharon I."/>
            <person name="Castelle C.J."/>
            <person name="Probst A.J."/>
            <person name="Thomas B.C."/>
            <person name="Singh A."/>
            <person name="Wilkins M.J."/>
            <person name="Karaoz U."/>
            <person name="Brodie E.L."/>
            <person name="Williams K.H."/>
            <person name="Hubbard S.S."/>
            <person name="Banfield J.F."/>
        </authorList>
    </citation>
    <scope>NUCLEOTIDE SEQUENCE [LARGE SCALE GENOMIC DNA]</scope>
</reference>
<dbReference type="EMBL" id="MEUT01000046">
    <property type="protein sequence ID" value="OGC49672.1"/>
    <property type="molecule type" value="Genomic_DNA"/>
</dbReference>
<dbReference type="GO" id="GO:0000160">
    <property type="term" value="P:phosphorelay signal transduction system"/>
    <property type="evidence" value="ECO:0007669"/>
    <property type="project" value="InterPro"/>
</dbReference>
<evidence type="ECO:0000259" key="3">
    <source>
        <dbReference type="PROSITE" id="PS51755"/>
    </source>
</evidence>
<dbReference type="InterPro" id="IPR016032">
    <property type="entry name" value="Sig_transdc_resp-reg_C-effctor"/>
</dbReference>
<dbReference type="GO" id="GO:0003677">
    <property type="term" value="F:DNA binding"/>
    <property type="evidence" value="ECO:0007669"/>
    <property type="project" value="UniProtKB-UniRule"/>
</dbReference>
<evidence type="ECO:0000256" key="1">
    <source>
        <dbReference type="ARBA" id="ARBA00023125"/>
    </source>
</evidence>
<evidence type="ECO:0000313" key="5">
    <source>
        <dbReference type="Proteomes" id="UP000177371"/>
    </source>
</evidence>
<feature type="domain" description="OmpR/PhoB-type" evidence="3">
    <location>
        <begin position="262"/>
        <end position="359"/>
    </location>
</feature>
<dbReference type="SMART" id="SM00862">
    <property type="entry name" value="Trans_reg_C"/>
    <property type="match status" value="1"/>
</dbReference>
<proteinExistence type="predicted"/>
<comment type="caution">
    <text evidence="4">The sequence shown here is derived from an EMBL/GenBank/DDBJ whole genome shotgun (WGS) entry which is preliminary data.</text>
</comment>
<organism evidence="4 5">
    <name type="scientific">candidate division WWE3 bacterium RBG_16_37_10</name>
    <dbReference type="NCBI Taxonomy" id="1802610"/>
    <lineage>
        <taxon>Bacteria</taxon>
        <taxon>Katanobacteria</taxon>
    </lineage>
</organism>
<protein>
    <recommendedName>
        <fullName evidence="3">OmpR/PhoB-type domain-containing protein</fullName>
    </recommendedName>
</protein>
<name>A0A1F4UXP8_UNCKA</name>
<dbReference type="PROSITE" id="PS51755">
    <property type="entry name" value="OMPR_PHOB"/>
    <property type="match status" value="1"/>
</dbReference>
<accession>A0A1F4UXP8</accession>
<dbReference type="InterPro" id="IPR001867">
    <property type="entry name" value="OmpR/PhoB-type_DNA-bd"/>
</dbReference>
<gene>
    <name evidence="4" type="ORF">A2W32_05035</name>
</gene>
<dbReference type="Gene3D" id="1.10.10.10">
    <property type="entry name" value="Winged helix-like DNA-binding domain superfamily/Winged helix DNA-binding domain"/>
    <property type="match status" value="1"/>
</dbReference>
<evidence type="ECO:0000313" key="4">
    <source>
        <dbReference type="EMBL" id="OGC49672.1"/>
    </source>
</evidence>